<comment type="subcellular location">
    <subcellularLocation>
        <location evidence="5">Cytoplasm</location>
    </subcellularLocation>
</comment>
<keyword evidence="2 5" id="KW-0690">Ribosome biogenesis</keyword>
<dbReference type="GO" id="GO:0016788">
    <property type="term" value="F:hydrolase activity, acting on ester bonds"/>
    <property type="evidence" value="ECO:0007669"/>
    <property type="project" value="UniProtKB-UniRule"/>
</dbReference>
<evidence type="ECO:0000256" key="1">
    <source>
        <dbReference type="ARBA" id="ARBA00022490"/>
    </source>
</evidence>
<evidence type="ECO:0000313" key="8">
    <source>
        <dbReference type="Proteomes" id="UP000634206"/>
    </source>
</evidence>
<keyword evidence="3 5" id="KW-0540">Nuclease</keyword>
<dbReference type="GO" id="GO:0005829">
    <property type="term" value="C:cytosol"/>
    <property type="evidence" value="ECO:0007669"/>
    <property type="project" value="TreeGrafter"/>
</dbReference>
<sequence length="140" mass="15396">MDPDHPVLCLDHGEARIGVAATDPVGIMAHPVETIQVKTTDAIERVVELVAQRQVRQIVLGLPLNMNGTEGPAAIKVRKFGNLLKKRLPEIPLHYCDETMTTMSAAEKLHQAGRNAKKQKSIIDQAAAVEILNNWLGQNY</sequence>
<dbReference type="CDD" id="cd16964">
    <property type="entry name" value="YqgF"/>
    <property type="match status" value="1"/>
</dbReference>
<gene>
    <name evidence="7" type="primary">ruvX</name>
    <name evidence="7" type="ORF">JIN83_10715</name>
</gene>
<proteinExistence type="inferred from homology"/>
<dbReference type="Gene3D" id="3.30.420.140">
    <property type="entry name" value="YqgF/RNase H-like domain"/>
    <property type="match status" value="1"/>
</dbReference>
<dbReference type="EMBL" id="JAENIG010000006">
    <property type="protein sequence ID" value="MBK1855433.1"/>
    <property type="molecule type" value="Genomic_DNA"/>
</dbReference>
<name>A0AAE2V9N3_9BACT</name>
<evidence type="ECO:0000256" key="4">
    <source>
        <dbReference type="ARBA" id="ARBA00022801"/>
    </source>
</evidence>
<dbReference type="PANTHER" id="PTHR33317">
    <property type="entry name" value="POLYNUCLEOTIDYL TRANSFERASE, RIBONUCLEASE H-LIKE SUPERFAMILY PROTEIN"/>
    <property type="match status" value="1"/>
</dbReference>
<evidence type="ECO:0000256" key="5">
    <source>
        <dbReference type="HAMAP-Rule" id="MF_00651"/>
    </source>
</evidence>
<evidence type="ECO:0000256" key="2">
    <source>
        <dbReference type="ARBA" id="ARBA00022517"/>
    </source>
</evidence>
<keyword evidence="4 5" id="KW-0378">Hydrolase</keyword>
<evidence type="ECO:0000313" key="7">
    <source>
        <dbReference type="EMBL" id="MBK1855433.1"/>
    </source>
</evidence>
<dbReference type="InterPro" id="IPR037027">
    <property type="entry name" value="YqgF/RNaseH-like_dom_sf"/>
</dbReference>
<protein>
    <recommendedName>
        <fullName evidence="5">Putative pre-16S rRNA nuclease</fullName>
        <ecNumber evidence="5">3.1.-.-</ecNumber>
    </recommendedName>
</protein>
<accession>A0AAE2V9N3</accession>
<dbReference type="RefSeq" id="WP_309490045.1">
    <property type="nucleotide sequence ID" value="NZ_JAENIG010000006.1"/>
</dbReference>
<comment type="similarity">
    <text evidence="5">Belongs to the YqgF HJR family.</text>
</comment>
<dbReference type="InterPro" id="IPR006641">
    <property type="entry name" value="YqgF/RNaseH-like_dom"/>
</dbReference>
<dbReference type="Pfam" id="PF03652">
    <property type="entry name" value="RuvX"/>
    <property type="match status" value="1"/>
</dbReference>
<dbReference type="SMART" id="SM00732">
    <property type="entry name" value="YqgFc"/>
    <property type="match status" value="1"/>
</dbReference>
<dbReference type="PANTHER" id="PTHR33317:SF4">
    <property type="entry name" value="POLYNUCLEOTIDYL TRANSFERASE, RIBONUCLEASE H-LIKE SUPERFAMILY PROTEIN"/>
    <property type="match status" value="1"/>
</dbReference>
<feature type="domain" description="YqgF/RNase H-like" evidence="6">
    <location>
        <begin position="5"/>
        <end position="105"/>
    </location>
</feature>
<organism evidence="7 8">
    <name type="scientific">Oceaniferula flava</name>
    <dbReference type="NCBI Taxonomy" id="2800421"/>
    <lineage>
        <taxon>Bacteria</taxon>
        <taxon>Pseudomonadati</taxon>
        <taxon>Verrucomicrobiota</taxon>
        <taxon>Verrucomicrobiia</taxon>
        <taxon>Verrucomicrobiales</taxon>
        <taxon>Verrucomicrobiaceae</taxon>
        <taxon>Oceaniferula</taxon>
    </lineage>
</organism>
<dbReference type="Proteomes" id="UP000634206">
    <property type="component" value="Unassembled WGS sequence"/>
</dbReference>
<comment type="function">
    <text evidence="5">Could be a nuclease involved in processing of the 5'-end of pre-16S rRNA.</text>
</comment>
<dbReference type="InterPro" id="IPR005227">
    <property type="entry name" value="YqgF"/>
</dbReference>
<dbReference type="AlphaFoldDB" id="A0AAE2V9N3"/>
<evidence type="ECO:0000259" key="6">
    <source>
        <dbReference type="SMART" id="SM00732"/>
    </source>
</evidence>
<dbReference type="GO" id="GO:0004518">
    <property type="term" value="F:nuclease activity"/>
    <property type="evidence" value="ECO:0007669"/>
    <property type="project" value="UniProtKB-KW"/>
</dbReference>
<dbReference type="InterPro" id="IPR012337">
    <property type="entry name" value="RNaseH-like_sf"/>
</dbReference>
<dbReference type="NCBIfam" id="TIGR00250">
    <property type="entry name" value="RNAse_H_YqgF"/>
    <property type="match status" value="1"/>
</dbReference>
<dbReference type="HAMAP" id="MF_00651">
    <property type="entry name" value="Nuclease_YqgF"/>
    <property type="match status" value="1"/>
</dbReference>
<keyword evidence="8" id="KW-1185">Reference proteome</keyword>
<dbReference type="GO" id="GO:0000967">
    <property type="term" value="P:rRNA 5'-end processing"/>
    <property type="evidence" value="ECO:0007669"/>
    <property type="project" value="UniProtKB-UniRule"/>
</dbReference>
<evidence type="ECO:0000256" key="3">
    <source>
        <dbReference type="ARBA" id="ARBA00022722"/>
    </source>
</evidence>
<dbReference type="SUPFAM" id="SSF53098">
    <property type="entry name" value="Ribonuclease H-like"/>
    <property type="match status" value="1"/>
</dbReference>
<dbReference type="EC" id="3.1.-.-" evidence="5"/>
<reference evidence="7" key="1">
    <citation type="submission" date="2021-01" db="EMBL/GenBank/DDBJ databases">
        <title>Modified the classification status of verrucomicrobia.</title>
        <authorList>
            <person name="Feng X."/>
        </authorList>
    </citation>
    <scope>NUCLEOTIDE SEQUENCE</scope>
    <source>
        <strain evidence="7">5K15</strain>
    </source>
</reference>
<comment type="caution">
    <text evidence="7">The sequence shown here is derived from an EMBL/GenBank/DDBJ whole genome shotgun (WGS) entry which is preliminary data.</text>
</comment>
<keyword evidence="1 5" id="KW-0963">Cytoplasm</keyword>